<feature type="compositionally biased region" description="Polar residues" evidence="1">
    <location>
        <begin position="7"/>
        <end position="23"/>
    </location>
</feature>
<dbReference type="EMBL" id="HF935215">
    <property type="protein sequence ID" value="CCX04723.1"/>
    <property type="molecule type" value="Genomic_DNA"/>
</dbReference>
<keyword evidence="3" id="KW-1185">Reference proteome</keyword>
<protein>
    <submittedName>
        <fullName evidence="2">Uncharacterized protein</fullName>
    </submittedName>
</protein>
<gene>
    <name evidence="2" type="ORF">PCON_03387</name>
</gene>
<evidence type="ECO:0000313" key="2">
    <source>
        <dbReference type="EMBL" id="CCX04723.1"/>
    </source>
</evidence>
<organism evidence="2 3">
    <name type="scientific">Pyronema omphalodes (strain CBS 100304)</name>
    <name type="common">Pyronema confluens</name>
    <dbReference type="NCBI Taxonomy" id="1076935"/>
    <lineage>
        <taxon>Eukaryota</taxon>
        <taxon>Fungi</taxon>
        <taxon>Dikarya</taxon>
        <taxon>Ascomycota</taxon>
        <taxon>Pezizomycotina</taxon>
        <taxon>Pezizomycetes</taxon>
        <taxon>Pezizales</taxon>
        <taxon>Pyronemataceae</taxon>
        <taxon>Pyronema</taxon>
    </lineage>
</organism>
<evidence type="ECO:0000256" key="1">
    <source>
        <dbReference type="SAM" id="MobiDB-lite"/>
    </source>
</evidence>
<accession>U4KU37</accession>
<sequence length="104" mass="11712">MDPLTLASISESSRTNKDLNNNTDKLEPFYNLSQGDMKEHAQSKKAAKGKWAKIKNLIAAGKKSKKEIYVEHGIGIEDEKEMDSFFGSDQWRTKKSAALEADDY</sequence>
<name>U4KU37_PYROM</name>
<dbReference type="AlphaFoldDB" id="U4KU37"/>
<dbReference type="Proteomes" id="UP000018144">
    <property type="component" value="Unassembled WGS sequence"/>
</dbReference>
<feature type="region of interest" description="Disordered" evidence="1">
    <location>
        <begin position="1"/>
        <end position="27"/>
    </location>
</feature>
<reference evidence="2 3" key="1">
    <citation type="journal article" date="2013" name="PLoS Genet.">
        <title>The genome and development-dependent transcriptomes of Pyronema confluens: a window into fungal evolution.</title>
        <authorList>
            <person name="Traeger S."/>
            <person name="Altegoer F."/>
            <person name="Freitag M."/>
            <person name="Gabaldon T."/>
            <person name="Kempken F."/>
            <person name="Kumar A."/>
            <person name="Marcet-Houben M."/>
            <person name="Poggeler S."/>
            <person name="Stajich J.E."/>
            <person name="Nowrousian M."/>
        </authorList>
    </citation>
    <scope>NUCLEOTIDE SEQUENCE [LARGE SCALE GENOMIC DNA]</scope>
    <source>
        <strain evidence="3">CBS 100304</strain>
        <tissue evidence="2">Vegetative mycelium</tissue>
    </source>
</reference>
<proteinExistence type="predicted"/>
<evidence type="ECO:0000313" key="3">
    <source>
        <dbReference type="Proteomes" id="UP000018144"/>
    </source>
</evidence>